<evidence type="ECO:0000256" key="2">
    <source>
        <dbReference type="SAM" id="Phobius"/>
    </source>
</evidence>
<sequence>MGDNMTCITEFTLLGFPLDATIQMLLFGLFSLFYVFTLLGNGVILGLISLDSRLHCTSSSHTWPSLTQPMPATPCPRCWETS</sequence>
<feature type="transmembrane region" description="Helical" evidence="2">
    <location>
        <begin position="20"/>
        <end position="48"/>
    </location>
</feature>
<name>A0A8C6F8A2_MONMO</name>
<accession>A0A8C6F8A2</accession>
<dbReference type="AlphaFoldDB" id="A0A8C6F8A2"/>
<feature type="region of interest" description="Disordered" evidence="1">
    <location>
        <begin position="59"/>
        <end position="82"/>
    </location>
</feature>
<keyword evidence="4" id="KW-1185">Reference proteome</keyword>
<evidence type="ECO:0000313" key="3">
    <source>
        <dbReference type="Ensembl" id="ENSMMNP00015016845.1"/>
    </source>
</evidence>
<proteinExistence type="predicted"/>
<organism evidence="3 4">
    <name type="scientific">Monodon monoceros</name>
    <name type="common">Narwhal</name>
    <name type="synonym">Ceratodon monodon</name>
    <dbReference type="NCBI Taxonomy" id="40151"/>
    <lineage>
        <taxon>Eukaryota</taxon>
        <taxon>Metazoa</taxon>
        <taxon>Chordata</taxon>
        <taxon>Craniata</taxon>
        <taxon>Vertebrata</taxon>
        <taxon>Euteleostomi</taxon>
        <taxon>Mammalia</taxon>
        <taxon>Eutheria</taxon>
        <taxon>Laurasiatheria</taxon>
        <taxon>Artiodactyla</taxon>
        <taxon>Whippomorpha</taxon>
        <taxon>Cetacea</taxon>
        <taxon>Odontoceti</taxon>
        <taxon>Monodontidae</taxon>
        <taxon>Monodon</taxon>
    </lineage>
</organism>
<dbReference type="SUPFAM" id="SSF81321">
    <property type="entry name" value="Family A G protein-coupled receptor-like"/>
    <property type="match status" value="1"/>
</dbReference>
<dbReference type="Proteomes" id="UP000694561">
    <property type="component" value="Unplaced"/>
</dbReference>
<keyword evidence="2" id="KW-0472">Membrane</keyword>
<feature type="compositionally biased region" description="Polar residues" evidence="1">
    <location>
        <begin position="59"/>
        <end position="70"/>
    </location>
</feature>
<protein>
    <recommendedName>
        <fullName evidence="5">G-protein coupled receptors family 1 profile domain-containing protein</fullName>
    </recommendedName>
</protein>
<keyword evidence="2" id="KW-0812">Transmembrane</keyword>
<reference evidence="3" key="1">
    <citation type="submission" date="2025-08" db="UniProtKB">
        <authorList>
            <consortium name="Ensembl"/>
        </authorList>
    </citation>
    <scope>IDENTIFICATION</scope>
</reference>
<evidence type="ECO:0000256" key="1">
    <source>
        <dbReference type="SAM" id="MobiDB-lite"/>
    </source>
</evidence>
<dbReference type="GeneTree" id="ENSGT00940000161677"/>
<evidence type="ECO:0008006" key="5">
    <source>
        <dbReference type="Google" id="ProtNLM"/>
    </source>
</evidence>
<reference evidence="3" key="2">
    <citation type="submission" date="2025-09" db="UniProtKB">
        <authorList>
            <consortium name="Ensembl"/>
        </authorList>
    </citation>
    <scope>IDENTIFICATION</scope>
</reference>
<keyword evidence="2" id="KW-1133">Transmembrane helix</keyword>
<evidence type="ECO:0000313" key="4">
    <source>
        <dbReference type="Proteomes" id="UP000694561"/>
    </source>
</evidence>
<dbReference type="Ensembl" id="ENSMMNT00015018515.1">
    <property type="protein sequence ID" value="ENSMMNP00015016845.1"/>
    <property type="gene ID" value="ENSMMNG00015012456.1"/>
</dbReference>